<reference evidence="2" key="1">
    <citation type="submission" date="2014-11" db="EMBL/GenBank/DDBJ databases">
        <authorList>
            <person name="Amaro Gonzalez C."/>
        </authorList>
    </citation>
    <scope>NUCLEOTIDE SEQUENCE</scope>
</reference>
<sequence length="35" mass="4073">MTFTWSTALLIHIHAAYPNMVMTFPVQFVRGSIYK</sequence>
<keyword evidence="1" id="KW-0732">Signal</keyword>
<accession>A0A0E9XP55</accession>
<feature type="signal peptide" evidence="1">
    <location>
        <begin position="1"/>
        <end position="18"/>
    </location>
</feature>
<evidence type="ECO:0000256" key="1">
    <source>
        <dbReference type="SAM" id="SignalP"/>
    </source>
</evidence>
<name>A0A0E9XP55_ANGAN</name>
<dbReference type="AlphaFoldDB" id="A0A0E9XP55"/>
<reference evidence="2" key="2">
    <citation type="journal article" date="2015" name="Fish Shellfish Immunol.">
        <title>Early steps in the European eel (Anguilla anguilla)-Vibrio vulnificus interaction in the gills: Role of the RtxA13 toxin.</title>
        <authorList>
            <person name="Callol A."/>
            <person name="Pajuelo D."/>
            <person name="Ebbesson L."/>
            <person name="Teles M."/>
            <person name="MacKenzie S."/>
            <person name="Amaro C."/>
        </authorList>
    </citation>
    <scope>NUCLEOTIDE SEQUENCE</scope>
</reference>
<feature type="chain" id="PRO_5002435272" evidence="1">
    <location>
        <begin position="19"/>
        <end position="35"/>
    </location>
</feature>
<organism evidence="2">
    <name type="scientific">Anguilla anguilla</name>
    <name type="common">European freshwater eel</name>
    <name type="synonym">Muraena anguilla</name>
    <dbReference type="NCBI Taxonomy" id="7936"/>
    <lineage>
        <taxon>Eukaryota</taxon>
        <taxon>Metazoa</taxon>
        <taxon>Chordata</taxon>
        <taxon>Craniata</taxon>
        <taxon>Vertebrata</taxon>
        <taxon>Euteleostomi</taxon>
        <taxon>Actinopterygii</taxon>
        <taxon>Neopterygii</taxon>
        <taxon>Teleostei</taxon>
        <taxon>Anguilliformes</taxon>
        <taxon>Anguillidae</taxon>
        <taxon>Anguilla</taxon>
    </lineage>
</organism>
<evidence type="ECO:0000313" key="2">
    <source>
        <dbReference type="EMBL" id="JAI04212.1"/>
    </source>
</evidence>
<proteinExistence type="predicted"/>
<dbReference type="EMBL" id="GBXM01004366">
    <property type="protein sequence ID" value="JAI04212.1"/>
    <property type="molecule type" value="Transcribed_RNA"/>
</dbReference>
<protein>
    <submittedName>
        <fullName evidence="2">Uncharacterized protein</fullName>
    </submittedName>
</protein>